<accession>A0A454XM82</accession>
<keyword evidence="2" id="KW-1185">Reference proteome</keyword>
<proteinExistence type="predicted"/>
<reference evidence="1" key="2">
    <citation type="submission" date="2022-06" db="UniProtKB">
        <authorList>
            <consortium name="EnsemblMetazoa"/>
        </authorList>
    </citation>
    <scope>IDENTIFICATION</scope>
    <source>
        <strain evidence="1">PS312</strain>
    </source>
</reference>
<evidence type="ECO:0000313" key="1">
    <source>
        <dbReference type="EnsemblMetazoa" id="PPA08368.1"/>
    </source>
</evidence>
<reference evidence="2" key="1">
    <citation type="journal article" date="2008" name="Nat. Genet.">
        <title>The Pristionchus pacificus genome provides a unique perspective on nematode lifestyle and parasitism.</title>
        <authorList>
            <person name="Dieterich C."/>
            <person name="Clifton S.W."/>
            <person name="Schuster L.N."/>
            <person name="Chinwalla A."/>
            <person name="Delehaunty K."/>
            <person name="Dinkelacker I."/>
            <person name="Fulton L."/>
            <person name="Fulton R."/>
            <person name="Godfrey J."/>
            <person name="Minx P."/>
            <person name="Mitreva M."/>
            <person name="Roeseler W."/>
            <person name="Tian H."/>
            <person name="Witte H."/>
            <person name="Yang S.P."/>
            <person name="Wilson R.K."/>
            <person name="Sommer R.J."/>
        </authorList>
    </citation>
    <scope>NUCLEOTIDE SEQUENCE [LARGE SCALE GENOMIC DNA]</scope>
    <source>
        <strain evidence="2">PS312</strain>
    </source>
</reference>
<evidence type="ECO:0000313" key="2">
    <source>
        <dbReference type="Proteomes" id="UP000005239"/>
    </source>
</evidence>
<dbReference type="AlphaFoldDB" id="A0A454XM82"/>
<accession>A0A8R1U6H1</accession>
<dbReference type="Proteomes" id="UP000005239">
    <property type="component" value="Unassembled WGS sequence"/>
</dbReference>
<protein>
    <submittedName>
        <fullName evidence="1">Uncharacterized protein</fullName>
    </submittedName>
</protein>
<gene>
    <name evidence="1" type="primary">WBGene00097922</name>
</gene>
<organism evidence="1 2">
    <name type="scientific">Pristionchus pacificus</name>
    <name type="common">Parasitic nematode worm</name>
    <dbReference type="NCBI Taxonomy" id="54126"/>
    <lineage>
        <taxon>Eukaryota</taxon>
        <taxon>Metazoa</taxon>
        <taxon>Ecdysozoa</taxon>
        <taxon>Nematoda</taxon>
        <taxon>Chromadorea</taxon>
        <taxon>Rhabditida</taxon>
        <taxon>Rhabditina</taxon>
        <taxon>Diplogasteromorpha</taxon>
        <taxon>Diplogasteroidea</taxon>
        <taxon>Neodiplogasteridae</taxon>
        <taxon>Pristionchus</taxon>
    </lineage>
</organism>
<name>A0A454XM82_PRIPA</name>
<dbReference type="EnsemblMetazoa" id="PPA08368.1">
    <property type="protein sequence ID" value="PPA08368.1"/>
    <property type="gene ID" value="WBGene00097922"/>
</dbReference>
<sequence length="137" mass="14900">MLRIVLLLLSVVILTESIKNFRYDCPNPFGTGTVTQSDPCDRVLGCTECQTSDFCRKINGPDQMCSVNGCCVDDPQKGSSNCTRECHSHAHCEQEEKESECNEGCCRKKPNRGASNGAKWSGVATSPSVDGEHLIIA</sequence>